<evidence type="ECO:0000313" key="1">
    <source>
        <dbReference type="EMBL" id="GLQ19769.1"/>
    </source>
</evidence>
<evidence type="ECO:0000313" key="2">
    <source>
        <dbReference type="Proteomes" id="UP001161390"/>
    </source>
</evidence>
<reference evidence="1" key="1">
    <citation type="journal article" date="2014" name="Int. J. Syst. Evol. Microbiol.">
        <title>Complete genome of a new Firmicutes species belonging to the dominant human colonic microbiota ('Ruminococcus bicirculans') reveals two chromosomes and a selective capacity to utilize plant glucans.</title>
        <authorList>
            <consortium name="NISC Comparative Sequencing Program"/>
            <person name="Wegmann U."/>
            <person name="Louis P."/>
            <person name="Goesmann A."/>
            <person name="Henrissat B."/>
            <person name="Duncan S.H."/>
            <person name="Flint H.J."/>
        </authorList>
    </citation>
    <scope>NUCLEOTIDE SEQUENCE</scope>
    <source>
        <strain evidence="1">NBRC 108216</strain>
    </source>
</reference>
<sequence length="101" mass="10532">MEALDAKPGWTSDTFASFSTGAGQPTFAICTPFDDNPATVGNGTMIALLAGTKDKVDAMHAKALALGGTDEVAPGLRADVFYLAYFRDLDGNKIALYAPNS</sequence>
<dbReference type="EMBL" id="BSNJ01000001">
    <property type="protein sequence ID" value="GLQ19769.1"/>
    <property type="molecule type" value="Genomic_DNA"/>
</dbReference>
<dbReference type="PANTHER" id="PTHR35006:SF1">
    <property type="entry name" value="BLL2941 PROTEIN"/>
    <property type="match status" value="1"/>
</dbReference>
<dbReference type="Proteomes" id="UP001161390">
    <property type="component" value="Unassembled WGS sequence"/>
</dbReference>
<organism evidence="1 2">
    <name type="scientific">Algimonas porphyrae</name>
    <dbReference type="NCBI Taxonomy" id="1128113"/>
    <lineage>
        <taxon>Bacteria</taxon>
        <taxon>Pseudomonadati</taxon>
        <taxon>Pseudomonadota</taxon>
        <taxon>Alphaproteobacteria</taxon>
        <taxon>Maricaulales</taxon>
        <taxon>Robiginitomaculaceae</taxon>
        <taxon>Algimonas</taxon>
    </lineage>
</organism>
<dbReference type="CDD" id="cd07262">
    <property type="entry name" value="VOC_like"/>
    <property type="match status" value="1"/>
</dbReference>
<reference evidence="1" key="2">
    <citation type="submission" date="2023-01" db="EMBL/GenBank/DDBJ databases">
        <title>Draft genome sequence of Algimonas porphyrae strain NBRC 108216.</title>
        <authorList>
            <person name="Sun Q."/>
            <person name="Mori K."/>
        </authorList>
    </citation>
    <scope>NUCLEOTIDE SEQUENCE</scope>
    <source>
        <strain evidence="1">NBRC 108216</strain>
    </source>
</reference>
<evidence type="ECO:0008006" key="3">
    <source>
        <dbReference type="Google" id="ProtNLM"/>
    </source>
</evidence>
<dbReference type="InterPro" id="IPR029068">
    <property type="entry name" value="Glyas_Bleomycin-R_OHBP_Dase"/>
</dbReference>
<keyword evidence="2" id="KW-1185">Reference proteome</keyword>
<comment type="caution">
    <text evidence="1">The sequence shown here is derived from an EMBL/GenBank/DDBJ whole genome shotgun (WGS) entry which is preliminary data.</text>
</comment>
<dbReference type="SUPFAM" id="SSF54593">
    <property type="entry name" value="Glyoxalase/Bleomycin resistance protein/Dihydroxybiphenyl dioxygenase"/>
    <property type="match status" value="1"/>
</dbReference>
<proteinExistence type="predicted"/>
<dbReference type="PANTHER" id="PTHR35006">
    <property type="entry name" value="GLYOXALASE FAMILY PROTEIN (AFU_ORTHOLOGUE AFUA_5G14830)"/>
    <property type="match status" value="1"/>
</dbReference>
<accession>A0ABQ5UZA4</accession>
<gene>
    <name evidence="1" type="ORF">GCM10007854_07240</name>
</gene>
<protein>
    <recommendedName>
        <fullName evidence="3">VOC family protein</fullName>
    </recommendedName>
</protein>
<dbReference type="RefSeq" id="WP_284369699.1">
    <property type="nucleotide sequence ID" value="NZ_BSNJ01000001.1"/>
</dbReference>
<name>A0ABQ5UZA4_9PROT</name>
<dbReference type="Gene3D" id="3.10.180.10">
    <property type="entry name" value="2,3-Dihydroxybiphenyl 1,2-Dioxygenase, domain 1"/>
    <property type="match status" value="1"/>
</dbReference>